<dbReference type="Proteomes" id="UP000663880">
    <property type="component" value="Unassembled WGS sequence"/>
</dbReference>
<dbReference type="EMBL" id="CAJOBZ010000004">
    <property type="protein sequence ID" value="CAF4780287.1"/>
    <property type="molecule type" value="Genomic_DNA"/>
</dbReference>
<feature type="compositionally biased region" description="Polar residues" evidence="1">
    <location>
        <begin position="22"/>
        <end position="38"/>
    </location>
</feature>
<evidence type="ECO:0000313" key="3">
    <source>
        <dbReference type="Proteomes" id="UP000663880"/>
    </source>
</evidence>
<evidence type="ECO:0000313" key="2">
    <source>
        <dbReference type="EMBL" id="CAF4780287.1"/>
    </source>
</evidence>
<reference evidence="2" key="1">
    <citation type="submission" date="2021-02" db="EMBL/GenBank/DDBJ databases">
        <authorList>
            <person name="Steward A R."/>
        </authorList>
    </citation>
    <scope>NUCLEOTIDE SEQUENCE</scope>
</reference>
<proteinExistence type="predicted"/>
<comment type="caution">
    <text evidence="2">The sequence shown here is derived from an EMBL/GenBank/DDBJ whole genome shotgun (WGS) entry which is preliminary data.</text>
</comment>
<evidence type="ECO:0000256" key="1">
    <source>
        <dbReference type="SAM" id="MobiDB-lite"/>
    </source>
</evidence>
<dbReference type="AlphaFoldDB" id="A0A821N8N7"/>
<sequence length="104" mass="11882">MVVRYHKVREVVILKGTKHTPVRSQDGNSRTYAVTQPKQDPPPNKKFHGHYFETRAHLNRERHLCLYIICSFATHGVRGECPYSPPSSSSIAPSRSSARESLFF</sequence>
<name>A0A821N8N7_9NEOP</name>
<dbReference type="OrthoDB" id="7341002at2759"/>
<organism evidence="2 3">
    <name type="scientific">Pieris macdunnoughi</name>
    <dbReference type="NCBI Taxonomy" id="345717"/>
    <lineage>
        <taxon>Eukaryota</taxon>
        <taxon>Metazoa</taxon>
        <taxon>Ecdysozoa</taxon>
        <taxon>Arthropoda</taxon>
        <taxon>Hexapoda</taxon>
        <taxon>Insecta</taxon>
        <taxon>Pterygota</taxon>
        <taxon>Neoptera</taxon>
        <taxon>Endopterygota</taxon>
        <taxon>Lepidoptera</taxon>
        <taxon>Glossata</taxon>
        <taxon>Ditrysia</taxon>
        <taxon>Papilionoidea</taxon>
        <taxon>Pieridae</taxon>
        <taxon>Pierinae</taxon>
        <taxon>Pieris</taxon>
    </lineage>
</organism>
<feature type="region of interest" description="Disordered" evidence="1">
    <location>
        <begin position="19"/>
        <end position="45"/>
    </location>
</feature>
<feature type="region of interest" description="Disordered" evidence="1">
    <location>
        <begin position="83"/>
        <end position="104"/>
    </location>
</feature>
<feature type="compositionally biased region" description="Low complexity" evidence="1">
    <location>
        <begin position="86"/>
        <end position="104"/>
    </location>
</feature>
<protein>
    <submittedName>
        <fullName evidence="2">Uncharacterized protein</fullName>
    </submittedName>
</protein>
<accession>A0A821N8N7</accession>
<gene>
    <name evidence="2" type="ORF">PMACD_LOCUS2308</name>
</gene>
<keyword evidence="3" id="KW-1185">Reference proteome</keyword>